<evidence type="ECO:0000256" key="8">
    <source>
        <dbReference type="RuleBase" id="RU000454"/>
    </source>
</evidence>
<keyword evidence="13" id="KW-1185">Reference proteome</keyword>
<keyword evidence="3 10" id="KW-0732">Signal</keyword>
<feature type="domain" description="Peptidase A1" evidence="11">
    <location>
        <begin position="70"/>
        <end position="439"/>
    </location>
</feature>
<proteinExistence type="inferred from homology"/>
<feature type="disulfide bond" evidence="7">
    <location>
        <begin position="334"/>
        <end position="400"/>
    </location>
</feature>
<comment type="similarity">
    <text evidence="1 8">Belongs to the peptidase A1 family.</text>
</comment>
<evidence type="ECO:0000256" key="1">
    <source>
        <dbReference type="ARBA" id="ARBA00007447"/>
    </source>
</evidence>
<reference evidence="13" key="1">
    <citation type="submission" date="2016-02" db="EMBL/GenBank/DDBJ databases">
        <title>Draft genome sequence of Microdochium bolleyi, a fungal endophyte of beachgrass.</title>
        <authorList>
            <consortium name="DOE Joint Genome Institute"/>
            <person name="David A.S."/>
            <person name="May G."/>
            <person name="Haridas S."/>
            <person name="Lim J."/>
            <person name="Wang M."/>
            <person name="Labutti K."/>
            <person name="Lipzen A."/>
            <person name="Barry K."/>
            <person name="Grigoriev I.V."/>
        </authorList>
    </citation>
    <scope>NUCLEOTIDE SEQUENCE [LARGE SCALE GENOMIC DNA]</scope>
    <source>
        <strain evidence="13">J235TASD1</strain>
    </source>
</reference>
<feature type="active site" evidence="6">
    <location>
        <position position="88"/>
    </location>
</feature>
<evidence type="ECO:0000256" key="3">
    <source>
        <dbReference type="ARBA" id="ARBA00022729"/>
    </source>
</evidence>
<feature type="compositionally biased region" description="Low complexity" evidence="9">
    <location>
        <begin position="497"/>
        <end position="508"/>
    </location>
</feature>
<evidence type="ECO:0000313" key="13">
    <source>
        <dbReference type="Proteomes" id="UP000070501"/>
    </source>
</evidence>
<keyword evidence="2 8" id="KW-0645">Protease</keyword>
<feature type="chain" id="PRO_5007293612" evidence="10">
    <location>
        <begin position="20"/>
        <end position="542"/>
    </location>
</feature>
<evidence type="ECO:0000256" key="2">
    <source>
        <dbReference type="ARBA" id="ARBA00022670"/>
    </source>
</evidence>
<dbReference type="OrthoDB" id="771136at2759"/>
<evidence type="ECO:0000256" key="10">
    <source>
        <dbReference type="SAM" id="SignalP"/>
    </source>
</evidence>
<keyword evidence="4 8" id="KW-0064">Aspartyl protease</keyword>
<sequence>MRLLCIALGVLICTWEIFAAEDAALETPRVARLDVVRRPGTQAERLSGAGDGSRLALAQELLHNRTAQAYFATLQIGTPPQDIDLLIDTGSADLWVLDSGAVLCQKPGVCYDTYSPGSSSSFELVSNGGFQVTYIDNRTAKGDRVKDDVGVGRGANPVVLQDLEFGLAKESRINTGILGLGYGSSTDGQRSLLDKLKSMGQIGSRAYSLYLNDYTASTGTIIFGGVDTTKFIGPLNTIDVVPSQGQDVPRQFLVGLDAIVANFSASGGASQDLYNNSALPPPSAPMPSSASSLRVLLDSGTTISYLPTELVTSIWKYFGVRDDRKNTGVGLVDCTLATRSPGLTVDFHFHLGTGSATPPVGQRPVIRVPFREFILDNIKSNSNSNDDITLPPDLGFKEVCSFGLLDRPGGAGGLSILGQNFLRSAYVVYDLDHNKIGLAQANLNSTSTSTSSSGNGVIEITEDKGIPSVTGVAFQGAPPGGVGGGGVGGVGGGGGPTTSSNGGPQPTGKNGALGTRKGIADAEMVAAVMVFVSMWLFPALCF</sequence>
<protein>
    <submittedName>
        <fullName evidence="12">Aspartic peptidase domain-containing protein</fullName>
    </submittedName>
</protein>
<dbReference type="InterPro" id="IPR001969">
    <property type="entry name" value="Aspartic_peptidase_AS"/>
</dbReference>
<evidence type="ECO:0000256" key="7">
    <source>
        <dbReference type="PIRSR" id="PIRSR601461-2"/>
    </source>
</evidence>
<name>A0A136JA72_9PEZI</name>
<dbReference type="GO" id="GO:0031505">
    <property type="term" value="P:fungal-type cell wall organization"/>
    <property type="evidence" value="ECO:0007669"/>
    <property type="project" value="TreeGrafter"/>
</dbReference>
<evidence type="ECO:0000256" key="5">
    <source>
        <dbReference type="ARBA" id="ARBA00022801"/>
    </source>
</evidence>
<feature type="active site" evidence="6">
    <location>
        <position position="298"/>
    </location>
</feature>
<dbReference type="PROSITE" id="PS00141">
    <property type="entry name" value="ASP_PROTEASE"/>
    <property type="match status" value="1"/>
</dbReference>
<dbReference type="Proteomes" id="UP000070501">
    <property type="component" value="Unassembled WGS sequence"/>
</dbReference>
<dbReference type="AlphaFoldDB" id="A0A136JA72"/>
<dbReference type="GO" id="GO:0006508">
    <property type="term" value="P:proteolysis"/>
    <property type="evidence" value="ECO:0007669"/>
    <property type="project" value="UniProtKB-KW"/>
</dbReference>
<evidence type="ECO:0000256" key="6">
    <source>
        <dbReference type="PIRSR" id="PIRSR601461-1"/>
    </source>
</evidence>
<dbReference type="PROSITE" id="PS51767">
    <property type="entry name" value="PEPTIDASE_A1"/>
    <property type="match status" value="1"/>
</dbReference>
<evidence type="ECO:0000259" key="11">
    <source>
        <dbReference type="PROSITE" id="PS51767"/>
    </source>
</evidence>
<dbReference type="InterPro" id="IPR001461">
    <property type="entry name" value="Aspartic_peptidase_A1"/>
</dbReference>
<dbReference type="SUPFAM" id="SSF50630">
    <property type="entry name" value="Acid proteases"/>
    <property type="match status" value="1"/>
</dbReference>
<dbReference type="Pfam" id="PF00026">
    <property type="entry name" value="Asp"/>
    <property type="match status" value="1"/>
</dbReference>
<dbReference type="EMBL" id="KQ964247">
    <property type="protein sequence ID" value="KXJ94051.1"/>
    <property type="molecule type" value="Genomic_DNA"/>
</dbReference>
<keyword evidence="7" id="KW-1015">Disulfide bond</keyword>
<organism evidence="12 13">
    <name type="scientific">Microdochium bolleyi</name>
    <dbReference type="NCBI Taxonomy" id="196109"/>
    <lineage>
        <taxon>Eukaryota</taxon>
        <taxon>Fungi</taxon>
        <taxon>Dikarya</taxon>
        <taxon>Ascomycota</taxon>
        <taxon>Pezizomycotina</taxon>
        <taxon>Sordariomycetes</taxon>
        <taxon>Xylariomycetidae</taxon>
        <taxon>Xylariales</taxon>
        <taxon>Microdochiaceae</taxon>
        <taxon>Microdochium</taxon>
    </lineage>
</organism>
<evidence type="ECO:0000313" key="12">
    <source>
        <dbReference type="EMBL" id="KXJ94051.1"/>
    </source>
</evidence>
<dbReference type="InterPro" id="IPR033876">
    <property type="entry name" value="SAP-like"/>
</dbReference>
<dbReference type="PRINTS" id="PR00792">
    <property type="entry name" value="PEPSIN"/>
</dbReference>
<dbReference type="PANTHER" id="PTHR47965:SF79">
    <property type="entry name" value="ASPARTIC PROTEINASE"/>
    <property type="match status" value="1"/>
</dbReference>
<keyword evidence="5 8" id="KW-0378">Hydrolase</keyword>
<dbReference type="GO" id="GO:0005576">
    <property type="term" value="C:extracellular region"/>
    <property type="evidence" value="ECO:0007669"/>
    <property type="project" value="TreeGrafter"/>
</dbReference>
<dbReference type="CDD" id="cd05474">
    <property type="entry name" value="SAP_like"/>
    <property type="match status" value="1"/>
</dbReference>
<dbReference type="InParanoid" id="A0A136JA72"/>
<accession>A0A136JA72</accession>
<dbReference type="GO" id="GO:0004190">
    <property type="term" value="F:aspartic-type endopeptidase activity"/>
    <property type="evidence" value="ECO:0007669"/>
    <property type="project" value="UniProtKB-KW"/>
</dbReference>
<dbReference type="Gene3D" id="2.40.70.10">
    <property type="entry name" value="Acid Proteases"/>
    <property type="match status" value="2"/>
</dbReference>
<dbReference type="InterPro" id="IPR033121">
    <property type="entry name" value="PEPTIDASE_A1"/>
</dbReference>
<dbReference type="InterPro" id="IPR021109">
    <property type="entry name" value="Peptidase_aspartic_dom_sf"/>
</dbReference>
<feature type="region of interest" description="Disordered" evidence="9">
    <location>
        <begin position="483"/>
        <end position="514"/>
    </location>
</feature>
<evidence type="ECO:0000256" key="9">
    <source>
        <dbReference type="SAM" id="MobiDB-lite"/>
    </source>
</evidence>
<gene>
    <name evidence="12" type="ORF">Micbo1qcDRAFT_231629</name>
</gene>
<dbReference type="GO" id="GO:0009277">
    <property type="term" value="C:fungal-type cell wall"/>
    <property type="evidence" value="ECO:0007669"/>
    <property type="project" value="TreeGrafter"/>
</dbReference>
<feature type="compositionally biased region" description="Gly residues" evidence="9">
    <location>
        <begin position="483"/>
        <end position="496"/>
    </location>
</feature>
<evidence type="ECO:0000256" key="4">
    <source>
        <dbReference type="ARBA" id="ARBA00022750"/>
    </source>
</evidence>
<dbReference type="PANTHER" id="PTHR47965">
    <property type="entry name" value="ASPARTYL PROTEASE-RELATED"/>
    <property type="match status" value="1"/>
</dbReference>
<feature type="signal peptide" evidence="10">
    <location>
        <begin position="1"/>
        <end position="19"/>
    </location>
</feature>
<dbReference type="STRING" id="196109.A0A136JA72"/>